<dbReference type="PANTHER" id="PTHR34001">
    <property type="entry name" value="BLL7405 PROTEIN"/>
    <property type="match status" value="1"/>
</dbReference>
<evidence type="ECO:0000256" key="1">
    <source>
        <dbReference type="ARBA" id="ARBA00004370"/>
    </source>
</evidence>
<name>A0A0G3X9I6_9SPHN</name>
<dbReference type="AlphaFoldDB" id="A0A0G3X9I6"/>
<dbReference type="PANTHER" id="PTHR34001:SF3">
    <property type="entry name" value="BLL7405 PROTEIN"/>
    <property type="match status" value="1"/>
</dbReference>
<protein>
    <submittedName>
        <fullName evidence="8">Outer membrane protein-like</fullName>
    </submittedName>
</protein>
<comment type="subcellular location">
    <subcellularLocation>
        <location evidence="1">Membrane</location>
    </subcellularLocation>
</comment>
<keyword evidence="3" id="KW-0472">Membrane</keyword>
<evidence type="ECO:0000256" key="4">
    <source>
        <dbReference type="ARBA" id="ARBA00038306"/>
    </source>
</evidence>
<feature type="chain" id="PRO_5002562579" evidence="6">
    <location>
        <begin position="23"/>
        <end position="223"/>
    </location>
</feature>
<dbReference type="InterPro" id="IPR027385">
    <property type="entry name" value="Beta-barrel_OMP"/>
</dbReference>
<dbReference type="KEGG" id="amx:AM2010_1200"/>
<evidence type="ECO:0000313" key="9">
    <source>
        <dbReference type="Proteomes" id="UP000037643"/>
    </source>
</evidence>
<dbReference type="InterPro" id="IPR051692">
    <property type="entry name" value="OMP-like"/>
</dbReference>
<sequence length="223" mass="23852" precursor="true">MKHAIALIATGSLVALATPAMAQSTQDSPFHGPRIGVIGGYDQTRAGSDIDDDTDDNNNDQSIEGFGYGIEAGYDLDTGGAVVGIEGEFMGSTADTDFENGDFEGFGLGSVDTNRDLYIGLRAGVKATPNTLVYAKGGYTNAKFDILSNDGTTEFANDIDTDGYRVGAGVEYAMNSGMYIKGEYRYSNYSEAEIDMDGTLADSERFDVDLDRHQVMAAVGWRF</sequence>
<feature type="compositionally biased region" description="Acidic residues" evidence="5">
    <location>
        <begin position="49"/>
        <end position="58"/>
    </location>
</feature>
<accession>A0A0G3X9I6</accession>
<dbReference type="STRING" id="543877.AM2010_1200"/>
<keyword evidence="2 6" id="KW-0732">Signal</keyword>
<feature type="domain" description="Outer membrane protein beta-barrel" evidence="7">
    <location>
        <begin position="13"/>
        <end position="223"/>
    </location>
</feature>
<dbReference type="Pfam" id="PF13505">
    <property type="entry name" value="OMP_b-brl"/>
    <property type="match status" value="1"/>
</dbReference>
<reference evidence="8 9" key="1">
    <citation type="submission" date="2015-06" db="EMBL/GenBank/DDBJ databases">
        <authorList>
            <person name="Kim K.M."/>
        </authorList>
    </citation>
    <scope>NUCLEOTIDE SEQUENCE [LARGE SCALE GENOMIC DNA]</scope>
    <source>
        <strain evidence="8 9">KCTC 22370</strain>
    </source>
</reference>
<dbReference type="Gene3D" id="2.40.160.20">
    <property type="match status" value="1"/>
</dbReference>
<feature type="region of interest" description="Disordered" evidence="5">
    <location>
        <begin position="42"/>
        <end position="61"/>
    </location>
</feature>
<dbReference type="EMBL" id="CP011805">
    <property type="protein sequence ID" value="AKM07274.1"/>
    <property type="molecule type" value="Genomic_DNA"/>
</dbReference>
<evidence type="ECO:0000256" key="6">
    <source>
        <dbReference type="SAM" id="SignalP"/>
    </source>
</evidence>
<feature type="signal peptide" evidence="6">
    <location>
        <begin position="1"/>
        <end position="22"/>
    </location>
</feature>
<gene>
    <name evidence="8" type="ORF">AM2010_1200</name>
</gene>
<dbReference type="OrthoDB" id="8222426at2"/>
<organism evidence="8 9">
    <name type="scientific">Pelagerythrobacter marensis</name>
    <dbReference type="NCBI Taxonomy" id="543877"/>
    <lineage>
        <taxon>Bacteria</taxon>
        <taxon>Pseudomonadati</taxon>
        <taxon>Pseudomonadota</taxon>
        <taxon>Alphaproteobacteria</taxon>
        <taxon>Sphingomonadales</taxon>
        <taxon>Erythrobacteraceae</taxon>
        <taxon>Pelagerythrobacter</taxon>
    </lineage>
</organism>
<dbReference type="GO" id="GO:0016020">
    <property type="term" value="C:membrane"/>
    <property type="evidence" value="ECO:0007669"/>
    <property type="project" value="UniProtKB-SubCell"/>
</dbReference>
<dbReference type="InterPro" id="IPR011250">
    <property type="entry name" value="OMP/PagP_B-barrel"/>
</dbReference>
<evidence type="ECO:0000256" key="5">
    <source>
        <dbReference type="SAM" id="MobiDB-lite"/>
    </source>
</evidence>
<keyword evidence="9" id="KW-1185">Reference proteome</keyword>
<evidence type="ECO:0000313" key="8">
    <source>
        <dbReference type="EMBL" id="AKM07274.1"/>
    </source>
</evidence>
<proteinExistence type="inferred from homology"/>
<dbReference type="RefSeq" id="WP_047806305.1">
    <property type="nucleotide sequence ID" value="NZ_CP011805.1"/>
</dbReference>
<dbReference type="Proteomes" id="UP000037643">
    <property type="component" value="Chromosome"/>
</dbReference>
<evidence type="ECO:0000256" key="3">
    <source>
        <dbReference type="ARBA" id="ARBA00023136"/>
    </source>
</evidence>
<evidence type="ECO:0000256" key="2">
    <source>
        <dbReference type="ARBA" id="ARBA00022729"/>
    </source>
</evidence>
<comment type="similarity">
    <text evidence="4">Belongs to the Omp25/RopB family.</text>
</comment>
<dbReference type="SUPFAM" id="SSF56925">
    <property type="entry name" value="OMPA-like"/>
    <property type="match status" value="1"/>
</dbReference>
<dbReference type="PATRIC" id="fig|543877.4.peg.1217"/>
<evidence type="ECO:0000259" key="7">
    <source>
        <dbReference type="Pfam" id="PF13505"/>
    </source>
</evidence>